<sequence>MTINRQISEISKAFNVSEDYGLRHLRVALRSSLSRRDKAIRKAFGTD</sequence>
<proteinExistence type="predicted"/>
<dbReference type="EMBL" id="UINC01101842">
    <property type="protein sequence ID" value="SVC62989.1"/>
    <property type="molecule type" value="Genomic_DNA"/>
</dbReference>
<name>A0A382NP61_9ZZZZ</name>
<evidence type="ECO:0000313" key="1">
    <source>
        <dbReference type="EMBL" id="SVC62989.1"/>
    </source>
</evidence>
<accession>A0A382NP61</accession>
<dbReference type="AlphaFoldDB" id="A0A382NP61"/>
<gene>
    <name evidence="1" type="ORF">METZ01_LOCUS315843</name>
</gene>
<organism evidence="1">
    <name type="scientific">marine metagenome</name>
    <dbReference type="NCBI Taxonomy" id="408172"/>
    <lineage>
        <taxon>unclassified sequences</taxon>
        <taxon>metagenomes</taxon>
        <taxon>ecological metagenomes</taxon>
    </lineage>
</organism>
<protein>
    <submittedName>
        <fullName evidence="1">Uncharacterized protein</fullName>
    </submittedName>
</protein>
<reference evidence="1" key="1">
    <citation type="submission" date="2018-05" db="EMBL/GenBank/DDBJ databases">
        <authorList>
            <person name="Lanie J.A."/>
            <person name="Ng W.-L."/>
            <person name="Kazmierczak K.M."/>
            <person name="Andrzejewski T.M."/>
            <person name="Davidsen T.M."/>
            <person name="Wayne K.J."/>
            <person name="Tettelin H."/>
            <person name="Glass J.I."/>
            <person name="Rusch D."/>
            <person name="Podicherti R."/>
            <person name="Tsui H.-C.T."/>
            <person name="Winkler M.E."/>
        </authorList>
    </citation>
    <scope>NUCLEOTIDE SEQUENCE</scope>
</reference>
<feature type="non-terminal residue" evidence="1">
    <location>
        <position position="47"/>
    </location>
</feature>